<feature type="transmembrane region" description="Helical" evidence="6">
    <location>
        <begin position="428"/>
        <end position="448"/>
    </location>
</feature>
<dbReference type="InterPro" id="IPR051951">
    <property type="entry name" value="UNC-93_regulatory"/>
</dbReference>
<keyword evidence="4 6" id="KW-1133">Transmembrane helix</keyword>
<dbReference type="OrthoDB" id="78663at2759"/>
<dbReference type="EMBL" id="BGPR01041215">
    <property type="protein sequence ID" value="GBO17462.1"/>
    <property type="molecule type" value="Genomic_DNA"/>
</dbReference>
<organism evidence="7 8">
    <name type="scientific">Araneus ventricosus</name>
    <name type="common">Orbweaver spider</name>
    <name type="synonym">Epeira ventricosa</name>
    <dbReference type="NCBI Taxonomy" id="182803"/>
    <lineage>
        <taxon>Eukaryota</taxon>
        <taxon>Metazoa</taxon>
        <taxon>Ecdysozoa</taxon>
        <taxon>Arthropoda</taxon>
        <taxon>Chelicerata</taxon>
        <taxon>Arachnida</taxon>
        <taxon>Araneae</taxon>
        <taxon>Araneomorphae</taxon>
        <taxon>Entelegynae</taxon>
        <taxon>Araneoidea</taxon>
        <taxon>Araneidae</taxon>
        <taxon>Araneus</taxon>
    </lineage>
</organism>
<protein>
    <submittedName>
        <fullName evidence="7">UNC93-like protein</fullName>
    </submittedName>
</protein>
<keyword evidence="3 6" id="KW-0812">Transmembrane</keyword>
<comment type="subcellular location">
    <subcellularLocation>
        <location evidence="1">Membrane</location>
        <topology evidence="1">Multi-pass membrane protein</topology>
    </subcellularLocation>
</comment>
<feature type="transmembrane region" description="Helical" evidence="6">
    <location>
        <begin position="6"/>
        <end position="29"/>
    </location>
</feature>
<dbReference type="AlphaFoldDB" id="A0A4Y2UYW9"/>
<keyword evidence="5 6" id="KW-0472">Membrane</keyword>
<gene>
    <name evidence="7" type="primary">CG4928_2</name>
    <name evidence="7" type="ORF">AVEN_224000_1</name>
</gene>
<feature type="transmembrane region" description="Helical" evidence="6">
    <location>
        <begin position="313"/>
        <end position="334"/>
    </location>
</feature>
<dbReference type="PANTHER" id="PTHR19444:SF13">
    <property type="entry name" value="PROTEIN UNC-93 HOMOLOG A"/>
    <property type="match status" value="1"/>
</dbReference>
<feature type="transmembrane region" description="Helical" evidence="6">
    <location>
        <begin position="248"/>
        <end position="272"/>
    </location>
</feature>
<feature type="transmembrane region" description="Helical" evidence="6">
    <location>
        <begin position="364"/>
        <end position="381"/>
    </location>
</feature>
<accession>A0A4Y2UYW9</accession>
<dbReference type="GO" id="GO:0016020">
    <property type="term" value="C:membrane"/>
    <property type="evidence" value="ECO:0007669"/>
    <property type="project" value="UniProtKB-SubCell"/>
</dbReference>
<comment type="similarity">
    <text evidence="2">Belongs to the unc-93 family.</text>
</comment>
<reference evidence="7 8" key="1">
    <citation type="journal article" date="2019" name="Sci. Rep.">
        <title>Orb-weaving spider Araneus ventricosus genome elucidates the spidroin gene catalogue.</title>
        <authorList>
            <person name="Kono N."/>
            <person name="Nakamura H."/>
            <person name="Ohtoshi R."/>
            <person name="Moran D.A.P."/>
            <person name="Shinohara A."/>
            <person name="Yoshida Y."/>
            <person name="Fujiwara M."/>
            <person name="Mori M."/>
            <person name="Tomita M."/>
            <person name="Arakawa K."/>
        </authorList>
    </citation>
    <scope>NUCLEOTIDE SEQUENCE [LARGE SCALE GENOMIC DNA]</scope>
</reference>
<dbReference type="InterPro" id="IPR010291">
    <property type="entry name" value="Ion_channel_UNC-93"/>
</dbReference>
<dbReference type="Proteomes" id="UP000499080">
    <property type="component" value="Unassembled WGS sequence"/>
</dbReference>
<dbReference type="SUPFAM" id="SSF103473">
    <property type="entry name" value="MFS general substrate transporter"/>
    <property type="match status" value="1"/>
</dbReference>
<evidence type="ECO:0000313" key="8">
    <source>
        <dbReference type="Proteomes" id="UP000499080"/>
    </source>
</evidence>
<evidence type="ECO:0000256" key="3">
    <source>
        <dbReference type="ARBA" id="ARBA00022692"/>
    </source>
</evidence>
<dbReference type="InterPro" id="IPR036259">
    <property type="entry name" value="MFS_trans_sf"/>
</dbReference>
<evidence type="ECO:0000256" key="1">
    <source>
        <dbReference type="ARBA" id="ARBA00004141"/>
    </source>
</evidence>
<evidence type="ECO:0000256" key="2">
    <source>
        <dbReference type="ARBA" id="ARBA00009172"/>
    </source>
</evidence>
<evidence type="ECO:0000256" key="6">
    <source>
        <dbReference type="SAM" id="Phobius"/>
    </source>
</evidence>
<evidence type="ECO:0000313" key="7">
    <source>
        <dbReference type="EMBL" id="GBO17462.1"/>
    </source>
</evidence>
<comment type="caution">
    <text evidence="7">The sequence shown here is derived from an EMBL/GenBank/DDBJ whole genome shotgun (WGS) entry which is preliminary data.</text>
</comment>
<evidence type="ECO:0000256" key="4">
    <source>
        <dbReference type="ARBA" id="ARBA00022989"/>
    </source>
</evidence>
<keyword evidence="8" id="KW-1185">Reference proteome</keyword>
<proteinExistence type="inferred from homology"/>
<evidence type="ECO:0000256" key="5">
    <source>
        <dbReference type="ARBA" id="ARBA00023136"/>
    </source>
</evidence>
<dbReference type="Gene3D" id="1.20.1250.20">
    <property type="entry name" value="MFS general substrate transporter like domains"/>
    <property type="match status" value="1"/>
</dbReference>
<feature type="transmembrane region" description="Helical" evidence="6">
    <location>
        <begin position="387"/>
        <end position="407"/>
    </location>
</feature>
<sequence length="548" mass="61241">MNKEEGVGTISMAISFISYGFASLLFTSFLVRKFGSKHAQILGIIMMLPYIASNVYPTWFTMFPAALLRGIGASLLWAAQCTYFNESSVLFCAIEKNGRKSKHSSYITPEHKNSDVDKEINAVKSDEQNVEQLSAFDLFSKTGNNPASNSKSSKYHINASPVGLTAYRYQKDDVSENKLFSKGKSTEITKEINGHNMKIFNDAAFSKTQKNVSSERKEEILLDSFLENIKERDEDAEYQSYVDSTKSFFFGIHGVAYHSAAVWSSLICYYVLKTGDEEDYNNTSSHSCGASFCSANEEGVNNSIEEVPDETRYLLIGVCIATGFAAPLLLLLFLDRIVKTEKDVKLSWDHVFATIKYIKKKDQLLLIPFTIGVALCRGFYITDFTKSYIACAWSISHIGLITAIYGASSALSSIFSGVIIKYIGRISVMVLCQIITIANYVFLFLWIPDAHQPYMFYIQASILGMITAVLVTQTKAFYGILFEGDEETAFSSCNLYTSIGWALLFIYNGFFCTSVKIYIVLTFSCIGLLGYLLAERSYSLRNKPTHSS</sequence>
<feature type="transmembrane region" description="Helical" evidence="6">
    <location>
        <begin position="454"/>
        <end position="472"/>
    </location>
</feature>
<feature type="transmembrane region" description="Helical" evidence="6">
    <location>
        <begin position="41"/>
        <end position="59"/>
    </location>
</feature>
<feature type="transmembrane region" description="Helical" evidence="6">
    <location>
        <begin position="517"/>
        <end position="534"/>
    </location>
</feature>
<dbReference type="PANTHER" id="PTHR19444">
    <property type="entry name" value="UNC-93 RELATED"/>
    <property type="match status" value="1"/>
</dbReference>
<feature type="transmembrane region" description="Helical" evidence="6">
    <location>
        <begin position="493"/>
        <end position="511"/>
    </location>
</feature>
<name>A0A4Y2UYW9_ARAVE</name>
<dbReference type="Pfam" id="PF05978">
    <property type="entry name" value="UNC-93"/>
    <property type="match status" value="1"/>
</dbReference>